<accession>A0A1I8BVS2</accession>
<organism evidence="1 2">
    <name type="scientific">Meloidogyne hapla</name>
    <name type="common">Root-knot nematode worm</name>
    <dbReference type="NCBI Taxonomy" id="6305"/>
    <lineage>
        <taxon>Eukaryota</taxon>
        <taxon>Metazoa</taxon>
        <taxon>Ecdysozoa</taxon>
        <taxon>Nematoda</taxon>
        <taxon>Chromadorea</taxon>
        <taxon>Rhabditida</taxon>
        <taxon>Tylenchina</taxon>
        <taxon>Tylenchomorpha</taxon>
        <taxon>Tylenchoidea</taxon>
        <taxon>Meloidogynidae</taxon>
        <taxon>Meloidogyninae</taxon>
        <taxon>Meloidogyne</taxon>
    </lineage>
</organism>
<evidence type="ECO:0000313" key="2">
    <source>
        <dbReference type="WBParaSite" id="MhA1_Contig61.frz3.gene7"/>
    </source>
</evidence>
<evidence type="ECO:0000313" key="1">
    <source>
        <dbReference type="Proteomes" id="UP000095281"/>
    </source>
</evidence>
<sequence>MRESVKDILPKAQIFYVKLSGSEYTFNKLTNTVDGVGNEVKSGAGNFICFDNYANESSYNASGNTSSNASLSVWQSSGLISLKP</sequence>
<proteinExistence type="predicted"/>
<keyword evidence="1" id="KW-1185">Reference proteome</keyword>
<protein>
    <submittedName>
        <fullName evidence="2">Pectate lyase</fullName>
    </submittedName>
</protein>
<dbReference type="AlphaFoldDB" id="A0A1I8BVS2"/>
<reference evidence="2" key="1">
    <citation type="submission" date="2016-11" db="UniProtKB">
        <authorList>
            <consortium name="WormBaseParasite"/>
        </authorList>
    </citation>
    <scope>IDENTIFICATION</scope>
</reference>
<name>A0A1I8BVS2_MELHA</name>
<dbReference type="Proteomes" id="UP000095281">
    <property type="component" value="Unplaced"/>
</dbReference>
<dbReference type="WBParaSite" id="MhA1_Contig61.frz3.gene7">
    <property type="protein sequence ID" value="MhA1_Contig61.frz3.gene7"/>
    <property type="gene ID" value="MhA1_Contig61.frz3.gene7"/>
</dbReference>